<sequence length="86" mass="9872">MRLLSIFTVTLVALVVTAHAGLPIYKPRSELEKRIDNLIETMKYNHQCEEYEAAQVNQEHIMYLINNSGLSSDKQKELLNKVKNAI</sequence>
<feature type="signal peptide" evidence="1">
    <location>
        <begin position="1"/>
        <end position="20"/>
    </location>
</feature>
<dbReference type="EMBL" id="JANBPT010000889">
    <property type="protein sequence ID" value="KAJ1911830.1"/>
    <property type="molecule type" value="Genomic_DNA"/>
</dbReference>
<dbReference type="AlphaFoldDB" id="A0A9W8DKC0"/>
<accession>A0A9W8DKC0</accession>
<keyword evidence="3" id="KW-1185">Reference proteome</keyword>
<organism evidence="2 3">
    <name type="scientific">Tieghemiomyces parasiticus</name>
    <dbReference type="NCBI Taxonomy" id="78921"/>
    <lineage>
        <taxon>Eukaryota</taxon>
        <taxon>Fungi</taxon>
        <taxon>Fungi incertae sedis</taxon>
        <taxon>Zoopagomycota</taxon>
        <taxon>Kickxellomycotina</taxon>
        <taxon>Dimargaritomycetes</taxon>
        <taxon>Dimargaritales</taxon>
        <taxon>Dimargaritaceae</taxon>
        <taxon>Tieghemiomyces</taxon>
    </lineage>
</organism>
<dbReference type="Proteomes" id="UP001150569">
    <property type="component" value="Unassembled WGS sequence"/>
</dbReference>
<name>A0A9W8DKC0_9FUNG</name>
<evidence type="ECO:0000313" key="2">
    <source>
        <dbReference type="EMBL" id="KAJ1911830.1"/>
    </source>
</evidence>
<evidence type="ECO:0000313" key="3">
    <source>
        <dbReference type="Proteomes" id="UP001150569"/>
    </source>
</evidence>
<comment type="caution">
    <text evidence="2">The sequence shown here is derived from an EMBL/GenBank/DDBJ whole genome shotgun (WGS) entry which is preliminary data.</text>
</comment>
<protein>
    <submittedName>
        <fullName evidence="2">Uncharacterized protein</fullName>
    </submittedName>
</protein>
<feature type="chain" id="PRO_5040816619" evidence="1">
    <location>
        <begin position="21"/>
        <end position="86"/>
    </location>
</feature>
<reference evidence="2" key="1">
    <citation type="submission" date="2022-07" db="EMBL/GenBank/DDBJ databases">
        <title>Phylogenomic reconstructions and comparative analyses of Kickxellomycotina fungi.</title>
        <authorList>
            <person name="Reynolds N.K."/>
            <person name="Stajich J.E."/>
            <person name="Barry K."/>
            <person name="Grigoriev I.V."/>
            <person name="Crous P."/>
            <person name="Smith M.E."/>
        </authorList>
    </citation>
    <scope>NUCLEOTIDE SEQUENCE</scope>
    <source>
        <strain evidence="2">RSA 861</strain>
    </source>
</reference>
<proteinExistence type="predicted"/>
<evidence type="ECO:0000256" key="1">
    <source>
        <dbReference type="SAM" id="SignalP"/>
    </source>
</evidence>
<gene>
    <name evidence="2" type="ORF">IWQ60_009955</name>
</gene>
<keyword evidence="1" id="KW-0732">Signal</keyword>